<feature type="region of interest" description="Disordered" evidence="1">
    <location>
        <begin position="214"/>
        <end position="309"/>
    </location>
</feature>
<feature type="compositionally biased region" description="Polar residues" evidence="1">
    <location>
        <begin position="719"/>
        <end position="742"/>
    </location>
</feature>
<feature type="compositionally biased region" description="Basic and acidic residues" evidence="1">
    <location>
        <begin position="617"/>
        <end position="628"/>
    </location>
</feature>
<feature type="compositionally biased region" description="Basic and acidic residues" evidence="1">
    <location>
        <begin position="467"/>
        <end position="481"/>
    </location>
</feature>
<feature type="compositionally biased region" description="Polar residues" evidence="1">
    <location>
        <begin position="814"/>
        <end position="824"/>
    </location>
</feature>
<accession>A0A6J8E689</accession>
<name>A0A6J8E689_MYTCO</name>
<feature type="region of interest" description="Disordered" evidence="1">
    <location>
        <begin position="1"/>
        <end position="55"/>
    </location>
</feature>
<feature type="compositionally biased region" description="Basic and acidic residues" evidence="1">
    <location>
        <begin position="280"/>
        <end position="309"/>
    </location>
</feature>
<feature type="compositionally biased region" description="Basic and acidic residues" evidence="1">
    <location>
        <begin position="259"/>
        <end position="273"/>
    </location>
</feature>
<feature type="region of interest" description="Disordered" evidence="1">
    <location>
        <begin position="609"/>
        <end position="634"/>
    </location>
</feature>
<feature type="compositionally biased region" description="Low complexity" evidence="1">
    <location>
        <begin position="689"/>
        <end position="707"/>
    </location>
</feature>
<keyword evidence="3" id="KW-1185">Reference proteome</keyword>
<gene>
    <name evidence="2" type="ORF">MCOR_48628</name>
</gene>
<feature type="compositionally biased region" description="Acidic residues" evidence="1">
    <location>
        <begin position="33"/>
        <end position="44"/>
    </location>
</feature>
<reference evidence="2 3" key="1">
    <citation type="submission" date="2020-06" db="EMBL/GenBank/DDBJ databases">
        <authorList>
            <person name="Li R."/>
            <person name="Bekaert M."/>
        </authorList>
    </citation>
    <scope>NUCLEOTIDE SEQUENCE [LARGE SCALE GENOMIC DNA]</scope>
    <source>
        <strain evidence="3">wild</strain>
    </source>
</reference>
<feature type="compositionally biased region" description="Basic and acidic residues" evidence="1">
    <location>
        <begin position="45"/>
        <end position="54"/>
    </location>
</feature>
<organism evidence="2 3">
    <name type="scientific">Mytilus coruscus</name>
    <name type="common">Sea mussel</name>
    <dbReference type="NCBI Taxonomy" id="42192"/>
    <lineage>
        <taxon>Eukaryota</taxon>
        <taxon>Metazoa</taxon>
        <taxon>Spiralia</taxon>
        <taxon>Lophotrochozoa</taxon>
        <taxon>Mollusca</taxon>
        <taxon>Bivalvia</taxon>
        <taxon>Autobranchia</taxon>
        <taxon>Pteriomorphia</taxon>
        <taxon>Mytilida</taxon>
        <taxon>Mytiloidea</taxon>
        <taxon>Mytilidae</taxon>
        <taxon>Mytilinae</taxon>
        <taxon>Mytilus</taxon>
    </lineage>
</organism>
<dbReference type="EMBL" id="CACVKT020008525">
    <property type="protein sequence ID" value="CAC5415980.1"/>
    <property type="molecule type" value="Genomic_DNA"/>
</dbReference>
<proteinExistence type="predicted"/>
<evidence type="ECO:0000313" key="2">
    <source>
        <dbReference type="EMBL" id="CAC5415980.1"/>
    </source>
</evidence>
<feature type="compositionally biased region" description="Polar residues" evidence="1">
    <location>
        <begin position="990"/>
        <end position="1015"/>
    </location>
</feature>
<feature type="region of interest" description="Disordered" evidence="1">
    <location>
        <begin position="689"/>
        <end position="775"/>
    </location>
</feature>
<evidence type="ECO:0000313" key="3">
    <source>
        <dbReference type="Proteomes" id="UP000507470"/>
    </source>
</evidence>
<feature type="region of interest" description="Disordered" evidence="1">
    <location>
        <begin position="986"/>
        <end position="1032"/>
    </location>
</feature>
<dbReference type="PANTHER" id="PTHR24216:SF65">
    <property type="entry name" value="PAXILLIN-LIKE PROTEIN 1"/>
    <property type="match status" value="1"/>
</dbReference>
<protein>
    <submittedName>
        <fullName evidence="2">Uncharacterized protein</fullName>
    </submittedName>
</protein>
<feature type="region of interest" description="Disordered" evidence="1">
    <location>
        <begin position="788"/>
        <end position="828"/>
    </location>
</feature>
<feature type="compositionally biased region" description="Acidic residues" evidence="1">
    <location>
        <begin position="219"/>
        <end position="232"/>
    </location>
</feature>
<dbReference type="OrthoDB" id="2157345at2759"/>
<feature type="region of interest" description="Disordered" evidence="1">
    <location>
        <begin position="464"/>
        <end position="486"/>
    </location>
</feature>
<evidence type="ECO:0000256" key="1">
    <source>
        <dbReference type="SAM" id="MobiDB-lite"/>
    </source>
</evidence>
<dbReference type="AlphaFoldDB" id="A0A6J8E689"/>
<sequence length="1032" mass="117992">MDRGRNQFFEALHEVEEEPEDSDDERKRRGSSDESDSSDDEEPDPAAKRREPNKFDNLCDGVLNAMALVHTAMTELLEMKDEMIKHALPPTVLVKLATITGKVFRSVSDANMPVNELVRLVRVYSTPWEEKSAALKKLHEDYESNQRQLNIAIKRLKLVETQSKQIAREKKIMNWEKLFSKIMSNKGHGRRWKFLIESIKQKAKLGLEHVQEYTRALEESSDEEEEEEDDEMPLSLKPQDEADDSDKLSDLEEEGEEISSDKGSVDSDQKLGLEDYESDTEGREQSPKKVRFAEEQEEKPPEPPKPEMKEVAVWTHEPEYDHYLYVRVHTPKSIKQAELKCMITFQNKILKTGRLDVVEEEKPETPKEEEVKPKKGLIGSRAKPAEDKKAVLEKKMQEMRGVLPSIHEDVVFDLPGDRLPTPNKEEPDQNVKVSIHSGQMEDMIAMATINLEDIQVLELPTIVLPEPHGDDDAPHTPRDSEVESISEDIDLMLGDNSADGVKDEKKEADPAAKFASFDFPVYPLNQTRGKHEPCGYIPITFYYAKNSNQELLFDKQITEPFNDLVLKFWLLSLTSWKRDDDGFLYMREFISDEADWVASLFFHQSFGTPEPLSAKPKTPEPPKPKTPEPPKPQTILIFQKPTGFFPVKSPEMVKKSDVENLVHKHHAELELVQQEYEKRLQSLMENLHEMQQTQEQQKQQLEQQQKQQKQRPPLLHQRPVSSESRKSAGSTGRKSANQNQNAVPPPKSPARLSPRVPSPEKKQESPVLPREQPAPVQKLVEISDSVDRIPQQSQPHPPPPHRPRKTLKPIAPRQTVTSAPASQQTDKHIATGVPEDFFERLQFFEDESNKHKKEMMEKTTKAIRDDLEKKLAGQHKLSKHEEEIYDALKDVSLPALFMPFKTGTIFNPRAHQYFHATGSTDLRLSQPPSMFQLPPLPTKSRMSVVNLFELSRNFSSRGQAWLMEKYIQQQEPVANVHGVVPHTPVPTITNASRGQSAPQQDKVSSGMNSNQSQIHSLRDPHELDAEMDMEME</sequence>
<dbReference type="PANTHER" id="PTHR24216">
    <property type="entry name" value="PAXILLIN-RELATED"/>
    <property type="match status" value="1"/>
</dbReference>
<dbReference type="Proteomes" id="UP000507470">
    <property type="component" value="Unassembled WGS sequence"/>
</dbReference>